<gene>
    <name evidence="2" type="ORF">IWZ03DRAFT_36139</name>
</gene>
<feature type="signal peptide" evidence="1">
    <location>
        <begin position="1"/>
        <end position="23"/>
    </location>
</feature>
<name>A0ABR1L5F5_9PEZI</name>
<comment type="caution">
    <text evidence="2">The sequence shown here is derived from an EMBL/GenBank/DDBJ whole genome shotgun (WGS) entry which is preliminary data.</text>
</comment>
<evidence type="ECO:0000256" key="1">
    <source>
        <dbReference type="SAM" id="SignalP"/>
    </source>
</evidence>
<proteinExistence type="predicted"/>
<keyword evidence="3" id="KW-1185">Reference proteome</keyword>
<sequence>MLWCRRDSLPLFLFSLCLEDLLAIFKPTTAPWRRWKDVVKVKIGPFEDTANHDTCSWARCLHGKEIPSVKHHDKQRVSTISGFLIDVPHFFFSKLFCHDQDKEDVSMGHARVVSTDPHIRRTAVGLMFQDGACFGPF</sequence>
<accession>A0ABR1L5F5</accession>
<organism evidence="2 3">
    <name type="scientific">Phyllosticta citriasiana</name>
    <dbReference type="NCBI Taxonomy" id="595635"/>
    <lineage>
        <taxon>Eukaryota</taxon>
        <taxon>Fungi</taxon>
        <taxon>Dikarya</taxon>
        <taxon>Ascomycota</taxon>
        <taxon>Pezizomycotina</taxon>
        <taxon>Dothideomycetes</taxon>
        <taxon>Dothideomycetes incertae sedis</taxon>
        <taxon>Botryosphaeriales</taxon>
        <taxon>Phyllostictaceae</taxon>
        <taxon>Phyllosticta</taxon>
    </lineage>
</organism>
<feature type="chain" id="PRO_5047524961" description="Secreted protein" evidence="1">
    <location>
        <begin position="24"/>
        <end position="137"/>
    </location>
</feature>
<dbReference type="Proteomes" id="UP001363622">
    <property type="component" value="Unassembled WGS sequence"/>
</dbReference>
<evidence type="ECO:0000313" key="2">
    <source>
        <dbReference type="EMBL" id="KAK7524891.1"/>
    </source>
</evidence>
<evidence type="ECO:0008006" key="4">
    <source>
        <dbReference type="Google" id="ProtNLM"/>
    </source>
</evidence>
<protein>
    <recommendedName>
        <fullName evidence="4">Secreted protein</fullName>
    </recommendedName>
</protein>
<dbReference type="EMBL" id="JBBPHU010000001">
    <property type="protein sequence ID" value="KAK7524891.1"/>
    <property type="molecule type" value="Genomic_DNA"/>
</dbReference>
<evidence type="ECO:0000313" key="3">
    <source>
        <dbReference type="Proteomes" id="UP001363622"/>
    </source>
</evidence>
<reference evidence="2 3" key="1">
    <citation type="submission" date="2024-04" db="EMBL/GenBank/DDBJ databases">
        <title>Phyllosticta paracitricarpa is synonymous to the EU quarantine fungus P. citricarpa based on phylogenomic analyses.</title>
        <authorList>
            <consortium name="Lawrence Berkeley National Laboratory"/>
            <person name="Van Ingen-Buijs V.A."/>
            <person name="Van Westerhoven A.C."/>
            <person name="Haridas S."/>
            <person name="Skiadas P."/>
            <person name="Martin F."/>
            <person name="Groenewald J.Z."/>
            <person name="Crous P.W."/>
            <person name="Seidl M.F."/>
        </authorList>
    </citation>
    <scope>NUCLEOTIDE SEQUENCE [LARGE SCALE GENOMIC DNA]</scope>
    <source>
        <strain evidence="2 3">CBS 123371</strain>
    </source>
</reference>
<keyword evidence="1" id="KW-0732">Signal</keyword>